<reference evidence="8" key="1">
    <citation type="submission" date="2025-08" db="UniProtKB">
        <authorList>
            <consortium name="RefSeq"/>
        </authorList>
    </citation>
    <scope>IDENTIFICATION</scope>
    <source>
        <tissue evidence="8">Whole blood</tissue>
    </source>
</reference>
<organism evidence="7 8">
    <name type="scientific">Panthera pardus</name>
    <name type="common">Leopard</name>
    <name type="synonym">Felis pardus</name>
    <dbReference type="NCBI Taxonomy" id="9691"/>
    <lineage>
        <taxon>Eukaryota</taxon>
        <taxon>Metazoa</taxon>
        <taxon>Chordata</taxon>
        <taxon>Craniata</taxon>
        <taxon>Vertebrata</taxon>
        <taxon>Euteleostomi</taxon>
        <taxon>Mammalia</taxon>
        <taxon>Eutheria</taxon>
        <taxon>Laurasiatheria</taxon>
        <taxon>Carnivora</taxon>
        <taxon>Feliformia</taxon>
        <taxon>Felidae</taxon>
        <taxon>Pantherinae</taxon>
        <taxon>Panthera</taxon>
    </lineage>
</organism>
<accession>A0A9W2W5J8</accession>
<evidence type="ECO:0000256" key="2">
    <source>
        <dbReference type="ARBA" id="ARBA00022737"/>
    </source>
</evidence>
<gene>
    <name evidence="8" type="primary">LOC128779083</name>
</gene>
<dbReference type="Proteomes" id="UP001165780">
    <property type="component" value="Unplaced"/>
</dbReference>
<dbReference type="PANTHER" id="PTHR10271">
    <property type="entry name" value="INTERFERON-INDUCED PROTEIN WITH TETRATRICOPEPTIDE REPEATS"/>
    <property type="match status" value="1"/>
</dbReference>
<evidence type="ECO:0000256" key="6">
    <source>
        <dbReference type="ARBA" id="ARBA00038336"/>
    </source>
</evidence>
<dbReference type="PANTHER" id="PTHR10271:SF3">
    <property type="entry name" value="INTERFERON-INDUCED PROTEIN WITH TETRATRICOPEPTIDE REPEATS 3"/>
    <property type="match status" value="1"/>
</dbReference>
<keyword evidence="5" id="KW-0051">Antiviral defense</keyword>
<keyword evidence="3" id="KW-0802">TPR repeat</keyword>
<dbReference type="GO" id="GO:0051607">
    <property type="term" value="P:defense response to virus"/>
    <property type="evidence" value="ECO:0007669"/>
    <property type="project" value="UniProtKB-KW"/>
</dbReference>
<evidence type="ECO:0000256" key="3">
    <source>
        <dbReference type="ARBA" id="ARBA00022803"/>
    </source>
</evidence>
<dbReference type="GO" id="GO:0005829">
    <property type="term" value="C:cytosol"/>
    <property type="evidence" value="ECO:0007669"/>
    <property type="project" value="TreeGrafter"/>
</dbReference>
<comment type="similarity">
    <text evidence="6">Belongs to the IFIT family.</text>
</comment>
<dbReference type="SUPFAM" id="SSF48452">
    <property type="entry name" value="TPR-like"/>
    <property type="match status" value="1"/>
</dbReference>
<evidence type="ECO:0000313" key="8">
    <source>
        <dbReference type="RefSeq" id="XP_053766155.1"/>
    </source>
</evidence>
<dbReference type="GO" id="GO:0045087">
    <property type="term" value="P:innate immune response"/>
    <property type="evidence" value="ECO:0007669"/>
    <property type="project" value="UniProtKB-KW"/>
</dbReference>
<keyword evidence="7" id="KW-1185">Reference proteome</keyword>
<protein>
    <submittedName>
        <fullName evidence="8">Interferon-induced protein with tetratricopeptide repeats 2-like</fullName>
    </submittedName>
</protein>
<dbReference type="InterPro" id="IPR011990">
    <property type="entry name" value="TPR-like_helical_dom_sf"/>
</dbReference>
<name>A0A9W2W5J8_PANPR</name>
<evidence type="ECO:0000256" key="4">
    <source>
        <dbReference type="ARBA" id="ARBA00022859"/>
    </source>
</evidence>
<dbReference type="GeneID" id="128779083"/>
<proteinExistence type="inferred from homology"/>
<keyword evidence="1" id="KW-0399">Innate immunity</keyword>
<dbReference type="FunFam" id="1.25.40.10:FF:000036">
    <property type="entry name" value="interferon-induced protein with tetratricopeptide repeats 5"/>
    <property type="match status" value="1"/>
</dbReference>
<dbReference type="RefSeq" id="XP_053766155.1">
    <property type="nucleotide sequence ID" value="XM_053910180.1"/>
</dbReference>
<sequence length="288" mass="32324">MFITQLEIVVRKKVNNGKSLVSSFSGLSTGNEVNRNSLEKILPQLKCHFTWNLLKKDGVSRDLEDRVCNQIEFVNAEFKATMYNFLAYIKHLNGHNEAALECLQQAEELVQREHSDRAEIRRLVTWGNSAWVYYHLGRLTDAQIYVDKVKQVCGKLPNQYSTEWPLGSSVTKAARVLCRAGHWELWMPPQCVDTGGSRSSLFPAICVGPSFPGSGWGRTKAGPLPGATKGFRNPVFTWLFLSQLEPFVAGSCLLALGRASWHGQDQGQKEAVLLLFLKLFSGFLFHCC</sequence>
<evidence type="ECO:0000256" key="1">
    <source>
        <dbReference type="ARBA" id="ARBA00022588"/>
    </source>
</evidence>
<evidence type="ECO:0000313" key="7">
    <source>
        <dbReference type="Proteomes" id="UP001165780"/>
    </source>
</evidence>
<dbReference type="Gene3D" id="1.25.40.10">
    <property type="entry name" value="Tetratricopeptide repeat domain"/>
    <property type="match status" value="1"/>
</dbReference>
<evidence type="ECO:0000256" key="5">
    <source>
        <dbReference type="ARBA" id="ARBA00023118"/>
    </source>
</evidence>
<keyword evidence="2" id="KW-0677">Repeat</keyword>
<dbReference type="AlphaFoldDB" id="A0A9W2W5J8"/>
<keyword evidence="4" id="KW-0391">Immunity</keyword>